<dbReference type="Proteomes" id="UP001319921">
    <property type="component" value="Chromosome"/>
</dbReference>
<keyword evidence="1" id="KW-1133">Transmembrane helix</keyword>
<dbReference type="GeneID" id="68866984"/>
<gene>
    <name evidence="2" type="ORF">SACC_22570</name>
</gene>
<keyword evidence="3" id="KW-1185">Reference proteome</keyword>
<dbReference type="AlphaFoldDB" id="A0AAQ4CTV9"/>
<evidence type="ECO:0000313" key="3">
    <source>
        <dbReference type="Proteomes" id="UP001319921"/>
    </source>
</evidence>
<sequence length="116" mass="14069">MTVNNNITFNDILQYEIIRSKYQVIMDKLKDKNVNILKETLKEIIGFIKEIKSLALDRRLKNLIKYQQKLAKKLLLIINIRYIIFFIYKIMLQKLIVKLYESIRIFVTEIEKIIKY</sequence>
<proteinExistence type="predicted"/>
<accession>A0AAQ4CTV9</accession>
<name>A0AAQ4CTV9_9CREN</name>
<dbReference type="RefSeq" id="WP_229569568.1">
    <property type="nucleotide sequence ID" value="NZ_AP025226.1"/>
</dbReference>
<protein>
    <submittedName>
        <fullName evidence="2">Uncharacterized protein</fullName>
    </submittedName>
</protein>
<evidence type="ECO:0000313" key="2">
    <source>
        <dbReference type="EMBL" id="BDB99240.1"/>
    </source>
</evidence>
<keyword evidence="1" id="KW-0812">Transmembrane</keyword>
<reference evidence="2 3" key="1">
    <citation type="journal article" date="2022" name="Microbiol. Resour. Announc.">
        <title>Complete Genome Sequence of the Hyperthermophilic and Acidophilic Archaeon Saccharolobus caldissimus Strain HS-3T.</title>
        <authorList>
            <person name="Sakai H.D."/>
            <person name="Kurosawa N."/>
        </authorList>
    </citation>
    <scope>NUCLEOTIDE SEQUENCE [LARGE SCALE GENOMIC DNA]</scope>
    <source>
        <strain evidence="2 3">JCM32116</strain>
    </source>
</reference>
<keyword evidence="1" id="KW-0472">Membrane</keyword>
<organism evidence="2 3">
    <name type="scientific">Saccharolobus caldissimus</name>
    <dbReference type="NCBI Taxonomy" id="1702097"/>
    <lineage>
        <taxon>Archaea</taxon>
        <taxon>Thermoproteota</taxon>
        <taxon>Thermoprotei</taxon>
        <taxon>Sulfolobales</taxon>
        <taxon>Sulfolobaceae</taxon>
        <taxon>Saccharolobus</taxon>
    </lineage>
</organism>
<dbReference type="KEGG" id="scas:SACC_22570"/>
<feature type="transmembrane region" description="Helical" evidence="1">
    <location>
        <begin position="74"/>
        <end position="92"/>
    </location>
</feature>
<dbReference type="EMBL" id="AP025226">
    <property type="protein sequence ID" value="BDB99240.1"/>
    <property type="molecule type" value="Genomic_DNA"/>
</dbReference>
<evidence type="ECO:0000256" key="1">
    <source>
        <dbReference type="SAM" id="Phobius"/>
    </source>
</evidence>